<dbReference type="AlphaFoldDB" id="A0A8T1WKG1"/>
<accession>A0A8T1WKG1</accession>
<proteinExistence type="predicted"/>
<evidence type="ECO:0000256" key="1">
    <source>
        <dbReference type="SAM" id="MobiDB-lite"/>
    </source>
</evidence>
<feature type="compositionally biased region" description="Basic and acidic residues" evidence="1">
    <location>
        <begin position="229"/>
        <end position="243"/>
    </location>
</feature>
<organism evidence="2 3">
    <name type="scientific">Phytophthora boehmeriae</name>
    <dbReference type="NCBI Taxonomy" id="109152"/>
    <lineage>
        <taxon>Eukaryota</taxon>
        <taxon>Sar</taxon>
        <taxon>Stramenopiles</taxon>
        <taxon>Oomycota</taxon>
        <taxon>Peronosporomycetes</taxon>
        <taxon>Peronosporales</taxon>
        <taxon>Peronosporaceae</taxon>
        <taxon>Phytophthora</taxon>
    </lineage>
</organism>
<feature type="compositionally biased region" description="Polar residues" evidence="1">
    <location>
        <begin position="216"/>
        <end position="228"/>
    </location>
</feature>
<keyword evidence="3" id="KW-1185">Reference proteome</keyword>
<gene>
    <name evidence="2" type="ORF">PHYBOEH_006463</name>
</gene>
<dbReference type="Proteomes" id="UP000693981">
    <property type="component" value="Unassembled WGS sequence"/>
</dbReference>
<evidence type="ECO:0000313" key="3">
    <source>
        <dbReference type="Proteomes" id="UP000693981"/>
    </source>
</evidence>
<feature type="compositionally biased region" description="Basic and acidic residues" evidence="1">
    <location>
        <begin position="204"/>
        <end position="214"/>
    </location>
</feature>
<feature type="region of interest" description="Disordered" evidence="1">
    <location>
        <begin position="182"/>
        <end position="243"/>
    </location>
</feature>
<feature type="region of interest" description="Disordered" evidence="1">
    <location>
        <begin position="1"/>
        <end position="73"/>
    </location>
</feature>
<comment type="caution">
    <text evidence="2">The sequence shown here is derived from an EMBL/GenBank/DDBJ whole genome shotgun (WGS) entry which is preliminary data.</text>
</comment>
<feature type="compositionally biased region" description="Basic and acidic residues" evidence="1">
    <location>
        <begin position="182"/>
        <end position="193"/>
    </location>
</feature>
<evidence type="ECO:0000313" key="2">
    <source>
        <dbReference type="EMBL" id="KAG7392209.1"/>
    </source>
</evidence>
<dbReference type="EMBL" id="JAGDFL010000342">
    <property type="protein sequence ID" value="KAG7392209.1"/>
    <property type="molecule type" value="Genomic_DNA"/>
</dbReference>
<reference evidence="2" key="1">
    <citation type="submission" date="2021-02" db="EMBL/GenBank/DDBJ databases">
        <authorList>
            <person name="Palmer J.M."/>
        </authorList>
    </citation>
    <scope>NUCLEOTIDE SEQUENCE</scope>
    <source>
        <strain evidence="2">SCRP23</strain>
    </source>
</reference>
<name>A0A8T1WKG1_9STRA</name>
<dbReference type="OrthoDB" id="160116at2759"/>
<protein>
    <submittedName>
        <fullName evidence="2">Uncharacterized protein</fullName>
    </submittedName>
</protein>
<feature type="compositionally biased region" description="Pro residues" evidence="1">
    <location>
        <begin position="13"/>
        <end position="23"/>
    </location>
</feature>
<sequence>MVHWHDDDELLEPLPPPPAPQAPPQAHSGLPRRHRQLRSSREGGDDADELLTPQTPPMPHTHPLVALSDESARNVKLQQDAAGGMAIHTSRRIFRRRPIVSGKRLDPTFLSRERVSAFANRSEPQENDGPFAVETQHSSRAIALQLQRQVDQIGKELPVSELGEQERTFAATEASARRHELLRAGRRDSDKENGGLAMNGVRDSALKRASERKVSKQLNAKWVQSRQDPSNRPKGPLERPKERHLRETLFRTTASDLLRSGVLYDEEDAARAAMFEPLSKPRLPVVTNGLVGLPGCCFEKY</sequence>